<evidence type="ECO:0000313" key="2">
    <source>
        <dbReference type="EMBL" id="CAG8810977.1"/>
    </source>
</evidence>
<feature type="non-terminal residue" evidence="2">
    <location>
        <position position="76"/>
    </location>
</feature>
<sequence length="76" mass="8388">SLAKQYSTTLETASTSTSGAFATICDPQSSEHNAKRNKGAKNKSKEGKYEILKEGEKIVEEWIDWGNKPAWSLLAK</sequence>
<name>A0A9N9PDV3_9GLOM</name>
<proteinExistence type="predicted"/>
<reference evidence="2" key="1">
    <citation type="submission" date="2021-06" db="EMBL/GenBank/DDBJ databases">
        <authorList>
            <person name="Kallberg Y."/>
            <person name="Tangrot J."/>
            <person name="Rosling A."/>
        </authorList>
    </citation>
    <scope>NUCLEOTIDE SEQUENCE</scope>
    <source>
        <strain evidence="2">MA453B</strain>
    </source>
</reference>
<gene>
    <name evidence="2" type="ORF">DERYTH_LOCUS25385</name>
</gene>
<evidence type="ECO:0000313" key="3">
    <source>
        <dbReference type="Proteomes" id="UP000789405"/>
    </source>
</evidence>
<evidence type="ECO:0000256" key="1">
    <source>
        <dbReference type="SAM" id="MobiDB-lite"/>
    </source>
</evidence>
<dbReference type="AlphaFoldDB" id="A0A9N9PDV3"/>
<accession>A0A9N9PDV3</accession>
<feature type="region of interest" description="Disordered" evidence="1">
    <location>
        <begin position="1"/>
        <end position="46"/>
    </location>
</feature>
<dbReference type="EMBL" id="CAJVPY010047018">
    <property type="protein sequence ID" value="CAG8810977.1"/>
    <property type="molecule type" value="Genomic_DNA"/>
</dbReference>
<dbReference type="Proteomes" id="UP000789405">
    <property type="component" value="Unassembled WGS sequence"/>
</dbReference>
<feature type="non-terminal residue" evidence="2">
    <location>
        <position position="1"/>
    </location>
</feature>
<comment type="caution">
    <text evidence="2">The sequence shown here is derived from an EMBL/GenBank/DDBJ whole genome shotgun (WGS) entry which is preliminary data.</text>
</comment>
<feature type="compositionally biased region" description="Low complexity" evidence="1">
    <location>
        <begin position="7"/>
        <end position="23"/>
    </location>
</feature>
<organism evidence="2 3">
    <name type="scientific">Dentiscutata erythropus</name>
    <dbReference type="NCBI Taxonomy" id="1348616"/>
    <lineage>
        <taxon>Eukaryota</taxon>
        <taxon>Fungi</taxon>
        <taxon>Fungi incertae sedis</taxon>
        <taxon>Mucoromycota</taxon>
        <taxon>Glomeromycotina</taxon>
        <taxon>Glomeromycetes</taxon>
        <taxon>Diversisporales</taxon>
        <taxon>Gigasporaceae</taxon>
        <taxon>Dentiscutata</taxon>
    </lineage>
</organism>
<protein>
    <submittedName>
        <fullName evidence="2">11226_t:CDS:1</fullName>
    </submittedName>
</protein>
<keyword evidence="3" id="KW-1185">Reference proteome</keyword>